<dbReference type="GO" id="GO:0006633">
    <property type="term" value="P:fatty acid biosynthetic process"/>
    <property type="evidence" value="ECO:0007669"/>
    <property type="project" value="InterPro"/>
</dbReference>
<dbReference type="InterPro" id="IPR014031">
    <property type="entry name" value="Ketoacyl_synth_C"/>
</dbReference>
<evidence type="ECO:0000256" key="10">
    <source>
        <dbReference type="SAM" id="MobiDB-lite"/>
    </source>
</evidence>
<dbReference type="Gene3D" id="1.10.1200.10">
    <property type="entry name" value="ACP-like"/>
    <property type="match status" value="1"/>
</dbReference>
<dbReference type="InterPro" id="IPR016039">
    <property type="entry name" value="Thiolase-like"/>
</dbReference>
<dbReference type="RefSeq" id="WP_102924877.1">
    <property type="nucleotide sequence ID" value="NZ_LJSN01000003.1"/>
</dbReference>
<dbReference type="InterPro" id="IPR001031">
    <property type="entry name" value="Thioesterase"/>
</dbReference>
<dbReference type="InterPro" id="IPR016035">
    <property type="entry name" value="Acyl_Trfase/lysoPLipase"/>
</dbReference>
<dbReference type="Proteomes" id="UP000236047">
    <property type="component" value="Unassembled WGS sequence"/>
</dbReference>
<protein>
    <submittedName>
        <fullName evidence="14">Polyketide synthase</fullName>
    </submittedName>
</protein>
<dbReference type="SMART" id="SM00824">
    <property type="entry name" value="PKS_TE"/>
    <property type="match status" value="1"/>
</dbReference>
<dbReference type="SUPFAM" id="SSF47336">
    <property type="entry name" value="ACP-like"/>
    <property type="match status" value="1"/>
</dbReference>
<dbReference type="SUPFAM" id="SSF51735">
    <property type="entry name" value="NAD(P)-binding Rossmann-fold domains"/>
    <property type="match status" value="2"/>
</dbReference>
<comment type="caution">
    <text evidence="9">Lacks conserved residue(s) required for the propagation of feature annotation.</text>
</comment>
<evidence type="ECO:0000256" key="3">
    <source>
        <dbReference type="ARBA" id="ARBA00022450"/>
    </source>
</evidence>
<dbReference type="FunFam" id="3.40.366.10:FF:000002">
    <property type="entry name" value="Probable polyketide synthase 2"/>
    <property type="match status" value="1"/>
</dbReference>
<dbReference type="Pfam" id="PF08659">
    <property type="entry name" value="KR"/>
    <property type="match status" value="1"/>
</dbReference>
<evidence type="ECO:0000256" key="5">
    <source>
        <dbReference type="ARBA" id="ARBA00022679"/>
    </source>
</evidence>
<keyword evidence="5" id="KW-0808">Transferase</keyword>
<dbReference type="SUPFAM" id="SSF53474">
    <property type="entry name" value="alpha/beta-Hydrolases"/>
    <property type="match status" value="1"/>
</dbReference>
<dbReference type="Gene3D" id="3.40.366.10">
    <property type="entry name" value="Malonyl-Coenzyme A Acyl Carrier Protein, domain 2"/>
    <property type="match status" value="1"/>
</dbReference>
<dbReference type="SMART" id="SM00822">
    <property type="entry name" value="PKS_KR"/>
    <property type="match status" value="1"/>
</dbReference>
<dbReference type="SUPFAM" id="SSF53901">
    <property type="entry name" value="Thiolase-like"/>
    <property type="match status" value="1"/>
</dbReference>
<keyword evidence="8" id="KW-0012">Acyltransferase</keyword>
<organism evidence="14 15">
    <name type="scientific">Streptomyces noursei</name>
    <name type="common">Streptomyces albulus</name>
    <dbReference type="NCBI Taxonomy" id="1971"/>
    <lineage>
        <taxon>Bacteria</taxon>
        <taxon>Bacillati</taxon>
        <taxon>Actinomycetota</taxon>
        <taxon>Actinomycetes</taxon>
        <taxon>Kitasatosporales</taxon>
        <taxon>Streptomycetaceae</taxon>
        <taxon>Streptomyces</taxon>
    </lineage>
</organism>
<feature type="region of interest" description="C-terminal hotdog fold" evidence="9">
    <location>
        <begin position="1070"/>
        <end position="1237"/>
    </location>
</feature>
<dbReference type="InterPro" id="IPR015083">
    <property type="entry name" value="NorB/c/GfsB-D-like_docking"/>
</dbReference>
<dbReference type="InterPro" id="IPR042104">
    <property type="entry name" value="PKS_dehydratase_sf"/>
</dbReference>
<dbReference type="InterPro" id="IPR050091">
    <property type="entry name" value="PKS_NRPS_Biosynth_Enz"/>
</dbReference>
<evidence type="ECO:0000259" key="12">
    <source>
        <dbReference type="PROSITE" id="PS52004"/>
    </source>
</evidence>
<keyword evidence="4" id="KW-0597">Phosphoprotein</keyword>
<accession>A0A2N8P805</accession>
<gene>
    <name evidence="14" type="ORF">AOB60_22385</name>
</gene>
<dbReference type="InterPro" id="IPR049551">
    <property type="entry name" value="PKS_DH_C"/>
</dbReference>
<dbReference type="GO" id="GO:0004312">
    <property type="term" value="F:fatty acid synthase activity"/>
    <property type="evidence" value="ECO:0007669"/>
    <property type="project" value="TreeGrafter"/>
</dbReference>
<evidence type="ECO:0000256" key="4">
    <source>
        <dbReference type="ARBA" id="ARBA00022553"/>
    </source>
</evidence>
<dbReference type="InterPro" id="IPR018201">
    <property type="entry name" value="Ketoacyl_synth_AS"/>
</dbReference>
<dbReference type="Pfam" id="PF00975">
    <property type="entry name" value="Thioesterase"/>
    <property type="match status" value="1"/>
</dbReference>
<dbReference type="InterPro" id="IPR029058">
    <property type="entry name" value="AB_hydrolase_fold"/>
</dbReference>
<dbReference type="PROSITE" id="PS00012">
    <property type="entry name" value="PHOSPHOPANTETHEINE"/>
    <property type="match status" value="1"/>
</dbReference>
<evidence type="ECO:0000256" key="6">
    <source>
        <dbReference type="ARBA" id="ARBA00023194"/>
    </source>
</evidence>
<dbReference type="FunFam" id="3.40.47.10:FF:000019">
    <property type="entry name" value="Polyketide synthase type I"/>
    <property type="match status" value="1"/>
</dbReference>
<dbReference type="InterPro" id="IPR006162">
    <property type="entry name" value="Ppantetheine_attach_site"/>
</dbReference>
<dbReference type="InterPro" id="IPR013968">
    <property type="entry name" value="PKS_KR"/>
</dbReference>
<feature type="domain" description="PKS/mFAS DH" evidence="13">
    <location>
        <begin position="929"/>
        <end position="1237"/>
    </location>
</feature>
<evidence type="ECO:0000256" key="9">
    <source>
        <dbReference type="PROSITE-ProRule" id="PRU01363"/>
    </source>
</evidence>
<dbReference type="PANTHER" id="PTHR43775">
    <property type="entry name" value="FATTY ACID SYNTHASE"/>
    <property type="match status" value="1"/>
</dbReference>
<evidence type="ECO:0000256" key="7">
    <source>
        <dbReference type="ARBA" id="ARBA00023268"/>
    </source>
</evidence>
<comment type="caution">
    <text evidence="14">The sequence shown here is derived from an EMBL/GenBank/DDBJ whole genome shotgun (WGS) entry which is preliminary data.</text>
</comment>
<dbReference type="Pfam" id="PF00550">
    <property type="entry name" value="PP-binding"/>
    <property type="match status" value="1"/>
</dbReference>
<feature type="region of interest" description="Disordered" evidence="10">
    <location>
        <begin position="459"/>
        <end position="482"/>
    </location>
</feature>
<dbReference type="Pfam" id="PF22953">
    <property type="entry name" value="SpnB_Rossmann"/>
    <property type="match status" value="1"/>
</dbReference>
<dbReference type="PROSITE" id="PS00606">
    <property type="entry name" value="KS3_1"/>
    <property type="match status" value="1"/>
</dbReference>
<dbReference type="InterPro" id="IPR001227">
    <property type="entry name" value="Ac_transferase_dom_sf"/>
</dbReference>
<dbReference type="SMART" id="SM00823">
    <property type="entry name" value="PKS_PP"/>
    <property type="match status" value="1"/>
</dbReference>
<dbReference type="Gene3D" id="3.40.47.10">
    <property type="match status" value="1"/>
</dbReference>
<keyword evidence="3" id="KW-0596">Phosphopantetheine</keyword>
<dbReference type="GO" id="GO:0004315">
    <property type="term" value="F:3-oxoacyl-[acyl-carrier-protein] synthase activity"/>
    <property type="evidence" value="ECO:0007669"/>
    <property type="project" value="InterPro"/>
</dbReference>
<sequence length="2067" mass="214952">MPDEKKLVDYLKWVTKDLHQTRQRLQEVEAGRHEPVAIVGMACRFPGGVRSPEDLWELLSAGRDGIGPFPADRGWDLAALAGDGPGRSATQEGGFLPDAAAFDPGFFDISPREALAMDPQQRLLLETAWEAVERAGIDPAGLRGSRTGVFVGTNGQDYAHLVLAAQDDMGGYAGNGLAASVLSGRLAFALGLEGPAVTLDTACSSSLVTLHLAAQAVRAGECGLALAGGVTVMTTSSSFAGFSLQGGLAPDGRCKAFAEAADGTGWSEGIGLLLVERLSDAQRNGHPVLAVLRGSAVNQDGASNGLSAPNGPSQQRVIRQALAGAGLVPGDVDAVEAHGTGTRLGDPIEAGALLATYGQDRPADRPLWLGSVKSNLGHTQAAAGAAGVIKMVLALRHGVLPQTLHVDAPSSHIDWETGAVRLLTAPVAWSGGDDRVRRVGVSSFGISGTNAHVILEQAPDQPEPTAEETAAAAPGGTVEERSAAPIVPRAVPWPVAARTTGALDAQLARVRALTTAPGRTAADVGHALATARTPFEHRALLVHEGGALTEVARGAVPTGDRGGLAVLFSGQGSQRPGMGRELHARYPVFAAAFDETVALLDARLGTSLRDIVWGQDRTRLDDTRHTQPALFAVEVGLYRLLSSWGIRPDHVTGHSIGEITAAHVAGVLTLADACSLVAARATAMSELPPGGAMVALEATEDEVRPLLTDDLAIAAVNAPRSVVVAGAEDAALAVRRHFDDLGRRTTRLPVSHAFHSPLMDPMLDAFRTALAPLTFAEPEIPVVSNLTGLPATAEELATPHYWVCHVRQAVRFGDGVRALADRGVRTFLELGPDGVLSALVRENLPEPGLVAVPVLRKERPEETTVLAALGTLWAHGADVDWDAVFAGTRTPQADPVALPTYAFQRARYWPTLGARHGDPADLGQTAAAHPLLGAAVALADADETVLTGRLALPTHPWLGDHRSDGRITVPGVAFAELAVRAGDLSGTPHLARLDLPAPLTLGDGDTVTLQVRVGAPDPAGHRPLTVHARPAATEDAPWTTCATGLLAPDAPEAPADPIGPADAAWPPRDARPVPVADLDAAATAAGRHYGPHFQGLTGLWRRDGEVFAEVALPAATAAADRAYGIHPALLATALRATAALDDDHTAGHTPEPTGFTGLALHATGATALRVRLTATGPDTVALAAADATGGAVLTADTVTLGSPQDRPTPAPAGHTGQGGLFRLDWVPVDPGARATGTRWAVVGDDELDLGYALHRADETVSAYAASLGGAIGDSGLAPDVFLVPVVGGPDAGPDAVHAVTARALGLLQEWLNEPRLAGARLVFVTRGAVAVPGETVTDPAGAAVWGLLRSAQTENPGSLLLVDLDDAFRSAGMLPHVLTLDEQQLVVRDHAVRAARLARLPEPAAGTTPARAWDPDGTVLITGGTGGLGAALARHLVTVRRARHLLLAGRRGPEAPGAGELVAELTARGADVRVAACDVGDRTALDALLATVPAAHPLTAVVHTAGVLDDALIGSLTPDQLATVLRPKADAAWHLHDATRGLDLAGFVLYSSVSGVLGSPGQGNYAAANAYLDALARHRADQGLPALSLAWGPWGRGSGMTASVSDADLERMARGGLPPLTVEDGLALFDAAVGRPEPALVPSRINVAGLRDQQALPALWRDLVPRARRTAAAADRSPVTVRERLRHLDETGREQLLTDLVVGYTAGLLGHPDPTAVDPERGFLELGFDSLVSVGLRNQLAEILGLRLPSSIVFDSKSPVKLARWLHQELANRPRPGATGPAAADARPAVRSDDTLEGLFYNAVRGGKLVEAMRMLKAVANTRPMFDTPAELEELSEPVTLADGPGRPRLIFVSAPGATGGVHQYARIAAHFRGSRHVSALPLMGFAPGELLPATSEAAARIVAESVLMASEGEPFVMVGHSTGGSLAYLAAGVLEDTWDVRPEAVILLDTASIRYNPGEGNDLDRTTRFYLADIDSPSVTLNSARMSAMAHWFMAMTDIQAPAPTAPTLLVRAARALDGFRLDTSSVPADEVRDIDADHLSLAKEHSALTAQAIEGWLAELEEPAV</sequence>
<dbReference type="InterPro" id="IPR016036">
    <property type="entry name" value="Malonyl_transacylase_ACP-bd"/>
</dbReference>
<feature type="compositionally biased region" description="Low complexity" evidence="10">
    <location>
        <begin position="459"/>
        <end position="474"/>
    </location>
</feature>
<dbReference type="Gene3D" id="3.10.129.110">
    <property type="entry name" value="Polyketide synthase dehydratase"/>
    <property type="match status" value="1"/>
</dbReference>
<dbReference type="InterPro" id="IPR049900">
    <property type="entry name" value="PKS_mFAS_DH"/>
</dbReference>
<evidence type="ECO:0000256" key="1">
    <source>
        <dbReference type="ARBA" id="ARBA00001957"/>
    </source>
</evidence>
<feature type="region of interest" description="N-terminal hotdog fold" evidence="9">
    <location>
        <begin position="929"/>
        <end position="1053"/>
    </location>
</feature>
<dbReference type="Gene3D" id="3.40.50.1820">
    <property type="entry name" value="alpha/beta hydrolase"/>
    <property type="match status" value="1"/>
</dbReference>
<dbReference type="InterPro" id="IPR057326">
    <property type="entry name" value="KR_dom"/>
</dbReference>
<dbReference type="Gene3D" id="3.30.70.3290">
    <property type="match status" value="1"/>
</dbReference>
<dbReference type="InterPro" id="IPR009081">
    <property type="entry name" value="PP-bd_ACP"/>
</dbReference>
<dbReference type="SMART" id="SM00825">
    <property type="entry name" value="PKS_KS"/>
    <property type="match status" value="1"/>
</dbReference>
<dbReference type="Pfam" id="PF14765">
    <property type="entry name" value="PS-DH"/>
    <property type="match status" value="1"/>
</dbReference>
<reference evidence="15" key="1">
    <citation type="submission" date="2015-09" db="EMBL/GenBank/DDBJ databases">
        <authorList>
            <person name="Graham D.E."/>
            <person name="Mahan K.M."/>
            <person name="Klingeman D.M."/>
            <person name="Fida T."/>
            <person name="Giannone R.J."/>
            <person name="Hettich R.L."/>
            <person name="Parry R.J."/>
            <person name="Spain J.C."/>
        </authorList>
    </citation>
    <scope>NUCLEOTIDE SEQUENCE [LARGE SCALE GENOMIC DNA]</scope>
    <source>
        <strain evidence="15">JCM 4701</strain>
    </source>
</reference>
<dbReference type="InterPro" id="IPR049552">
    <property type="entry name" value="PKS_DH_N"/>
</dbReference>
<dbReference type="InterPro" id="IPR014030">
    <property type="entry name" value="Ketoacyl_synth_N"/>
</dbReference>
<evidence type="ECO:0000259" key="11">
    <source>
        <dbReference type="PROSITE" id="PS50075"/>
    </source>
</evidence>
<dbReference type="GO" id="GO:0033068">
    <property type="term" value="P:macrolide biosynthetic process"/>
    <property type="evidence" value="ECO:0007669"/>
    <property type="project" value="UniProtKB-ARBA"/>
</dbReference>
<dbReference type="PROSITE" id="PS52004">
    <property type="entry name" value="KS3_2"/>
    <property type="match status" value="1"/>
</dbReference>
<dbReference type="PROSITE" id="PS52019">
    <property type="entry name" value="PKS_MFAS_DH"/>
    <property type="match status" value="1"/>
</dbReference>
<dbReference type="InterPro" id="IPR020807">
    <property type="entry name" value="PKS_DH"/>
</dbReference>
<name>A0A2N8P805_STRNR</name>
<keyword evidence="7" id="KW-0511">Multifunctional enzyme</keyword>
<evidence type="ECO:0000256" key="8">
    <source>
        <dbReference type="ARBA" id="ARBA00023315"/>
    </source>
</evidence>
<dbReference type="InterPro" id="IPR036291">
    <property type="entry name" value="NAD(P)-bd_dom_sf"/>
</dbReference>
<dbReference type="GO" id="GO:0031177">
    <property type="term" value="F:phosphopantetheine binding"/>
    <property type="evidence" value="ECO:0007669"/>
    <property type="project" value="InterPro"/>
</dbReference>
<evidence type="ECO:0000313" key="15">
    <source>
        <dbReference type="Proteomes" id="UP000236047"/>
    </source>
</evidence>
<dbReference type="PANTHER" id="PTHR43775:SF51">
    <property type="entry name" value="INACTIVE PHENOLPHTHIOCEROL SYNTHESIS POLYKETIDE SYNTHASE TYPE I PKS1-RELATED"/>
    <property type="match status" value="1"/>
</dbReference>
<proteinExistence type="predicted"/>
<dbReference type="InterPro" id="IPR020841">
    <property type="entry name" value="PKS_Beta-ketoAc_synthase_dom"/>
</dbReference>
<comment type="cofactor">
    <cofactor evidence="1">
        <name>pantetheine 4'-phosphate</name>
        <dbReference type="ChEBI" id="CHEBI:47942"/>
    </cofactor>
</comment>
<dbReference type="Pfam" id="PF00109">
    <property type="entry name" value="ketoacyl-synt"/>
    <property type="match status" value="1"/>
</dbReference>
<dbReference type="EMBL" id="LJSN01000003">
    <property type="protein sequence ID" value="PNE37154.1"/>
    <property type="molecule type" value="Genomic_DNA"/>
</dbReference>
<dbReference type="Pfam" id="PF00698">
    <property type="entry name" value="Acyl_transf_1"/>
    <property type="match status" value="1"/>
</dbReference>
<dbReference type="Pfam" id="PF02801">
    <property type="entry name" value="Ketoacyl-synt_C"/>
    <property type="match status" value="1"/>
</dbReference>
<dbReference type="InterPro" id="IPR036736">
    <property type="entry name" value="ACP-like_sf"/>
</dbReference>
<keyword evidence="15" id="KW-1185">Reference proteome</keyword>
<dbReference type="InterPro" id="IPR032821">
    <property type="entry name" value="PKS_assoc"/>
</dbReference>
<dbReference type="SMART" id="SM00827">
    <property type="entry name" value="PKS_AT"/>
    <property type="match status" value="1"/>
</dbReference>
<dbReference type="SMART" id="SM00826">
    <property type="entry name" value="PKS_DH"/>
    <property type="match status" value="1"/>
</dbReference>
<dbReference type="Gene3D" id="3.40.50.720">
    <property type="entry name" value="NAD(P)-binding Rossmann-like Domain"/>
    <property type="match status" value="1"/>
</dbReference>
<evidence type="ECO:0000256" key="2">
    <source>
        <dbReference type="ARBA" id="ARBA00004792"/>
    </source>
</evidence>
<dbReference type="CDD" id="cd08956">
    <property type="entry name" value="KR_3_FAS_SDR_x"/>
    <property type="match status" value="1"/>
</dbReference>
<dbReference type="Pfam" id="PF08990">
    <property type="entry name" value="Docking"/>
    <property type="match status" value="1"/>
</dbReference>
<dbReference type="SUPFAM" id="SSF55048">
    <property type="entry name" value="Probable ACP-binding domain of malonyl-CoA ACP transacylase"/>
    <property type="match status" value="1"/>
</dbReference>
<evidence type="ECO:0000259" key="13">
    <source>
        <dbReference type="PROSITE" id="PS52019"/>
    </source>
</evidence>
<dbReference type="InterPro" id="IPR020802">
    <property type="entry name" value="TesA-like"/>
</dbReference>
<dbReference type="CDD" id="cd00833">
    <property type="entry name" value="PKS"/>
    <property type="match status" value="1"/>
</dbReference>
<dbReference type="InterPro" id="IPR020806">
    <property type="entry name" value="PKS_PP-bd"/>
</dbReference>
<dbReference type="PROSITE" id="PS50075">
    <property type="entry name" value="CARRIER"/>
    <property type="match status" value="1"/>
</dbReference>
<dbReference type="Pfam" id="PF21089">
    <property type="entry name" value="PKS_DH_N"/>
    <property type="match status" value="1"/>
</dbReference>
<feature type="domain" description="Ketosynthase family 3 (KS3)" evidence="12">
    <location>
        <begin position="33"/>
        <end position="457"/>
    </location>
</feature>
<dbReference type="InterPro" id="IPR055123">
    <property type="entry name" value="SpnB-like_Rossmann"/>
</dbReference>
<evidence type="ECO:0000313" key="14">
    <source>
        <dbReference type="EMBL" id="PNE37154.1"/>
    </source>
</evidence>
<dbReference type="InterPro" id="IPR014043">
    <property type="entry name" value="Acyl_transferase_dom"/>
</dbReference>
<dbReference type="SUPFAM" id="SSF52151">
    <property type="entry name" value="FabD/lysophospholipase-like"/>
    <property type="match status" value="1"/>
</dbReference>
<keyword evidence="6" id="KW-0045">Antibiotic biosynthesis</keyword>
<dbReference type="Pfam" id="PF16197">
    <property type="entry name" value="KAsynt_C_assoc"/>
    <property type="match status" value="1"/>
</dbReference>
<comment type="pathway">
    <text evidence="2">Antibiotic biosynthesis.</text>
</comment>
<feature type="domain" description="Carrier" evidence="11">
    <location>
        <begin position="1695"/>
        <end position="1770"/>
    </location>
</feature>